<feature type="region of interest" description="Disordered" evidence="1">
    <location>
        <begin position="65"/>
        <end position="123"/>
    </location>
</feature>
<protein>
    <submittedName>
        <fullName evidence="2">Uncharacterized protein</fullName>
    </submittedName>
</protein>
<sequence>MPTIKVKSTHPATQGAFVVIDQADFNPDVHELYDDGTDQGMGVIERAPTVAELQAAHERLLAREREMDAERDRLDNQARANEAEAQRLADERAAAEKAAADKAAADKAAAKAAEKAAADTAKK</sequence>
<evidence type="ECO:0000256" key="1">
    <source>
        <dbReference type="SAM" id="MobiDB-lite"/>
    </source>
</evidence>
<dbReference type="EMBL" id="LROM01000152">
    <property type="protein sequence ID" value="OEZ91464.1"/>
    <property type="molecule type" value="Genomic_DNA"/>
</dbReference>
<proteinExistence type="predicted"/>
<dbReference type="AlphaFoldDB" id="A0A1E7W639"/>
<dbReference type="RefSeq" id="WP_070251945.1">
    <property type="nucleotide sequence ID" value="NZ_LROM01000152.1"/>
</dbReference>
<comment type="caution">
    <text evidence="2">The sequence shown here is derived from an EMBL/GenBank/DDBJ whole genome shotgun (WGS) entry which is preliminary data.</text>
</comment>
<dbReference type="Proteomes" id="UP000175989">
    <property type="component" value="Unassembled WGS sequence"/>
</dbReference>
<gene>
    <name evidence="2" type="ORF">DUPY_50760</name>
</gene>
<keyword evidence="3" id="KW-1185">Reference proteome</keyword>
<organism evidence="2 3">
    <name type="scientific">Duganella phyllosphaerae</name>
    <dbReference type="NCBI Taxonomy" id="762836"/>
    <lineage>
        <taxon>Bacteria</taxon>
        <taxon>Pseudomonadati</taxon>
        <taxon>Pseudomonadota</taxon>
        <taxon>Betaproteobacteria</taxon>
        <taxon>Burkholderiales</taxon>
        <taxon>Oxalobacteraceae</taxon>
        <taxon>Telluria group</taxon>
        <taxon>Duganella</taxon>
    </lineage>
</organism>
<name>A0A1E7W639_9BURK</name>
<reference evidence="3" key="1">
    <citation type="journal article" date="2016" name="Front. Microbiol.">
        <title>Molecular Keys to the Janthinobacterium and Duganella spp. Interaction with the Plant Pathogen Fusarium graminearum.</title>
        <authorList>
            <person name="Haack F.S."/>
            <person name="Poehlein A."/>
            <person name="Kroger C."/>
            <person name="Voigt C.A."/>
            <person name="Piepenbring M."/>
            <person name="Bode H.B."/>
            <person name="Daniel R."/>
            <person name="Schafer W."/>
            <person name="Streit W.R."/>
        </authorList>
    </citation>
    <scope>NUCLEOTIDE SEQUENCE [LARGE SCALE GENOMIC DNA]</scope>
    <source>
        <strain evidence="3">T54</strain>
    </source>
</reference>
<accession>A0A1E7W639</accession>
<dbReference type="OrthoDB" id="8708748at2"/>
<evidence type="ECO:0000313" key="3">
    <source>
        <dbReference type="Proteomes" id="UP000175989"/>
    </source>
</evidence>
<evidence type="ECO:0000313" key="2">
    <source>
        <dbReference type="EMBL" id="OEZ91464.1"/>
    </source>
</evidence>